<keyword evidence="1" id="KW-1133">Transmembrane helix</keyword>
<reference evidence="2 3" key="1">
    <citation type="journal article" date="2018" name="Nat. Genet.">
        <title>The Rosa genome provides new insights in the design of modern roses.</title>
        <authorList>
            <person name="Bendahmane M."/>
        </authorList>
    </citation>
    <scope>NUCLEOTIDE SEQUENCE [LARGE SCALE GENOMIC DNA]</scope>
    <source>
        <strain evidence="3">cv. Old Blush</strain>
    </source>
</reference>
<name>A0A2P6RLE4_ROSCH</name>
<evidence type="ECO:0000313" key="3">
    <source>
        <dbReference type="Proteomes" id="UP000238479"/>
    </source>
</evidence>
<evidence type="ECO:0000256" key="1">
    <source>
        <dbReference type="SAM" id="Phobius"/>
    </source>
</evidence>
<protein>
    <submittedName>
        <fullName evidence="2">Putative vesicle-associated membrane-protein-associated protein</fullName>
    </submittedName>
</protein>
<keyword evidence="3" id="KW-1185">Reference proteome</keyword>
<proteinExistence type="predicted"/>
<dbReference type="AlphaFoldDB" id="A0A2P6RLE4"/>
<dbReference type="Proteomes" id="UP000238479">
    <property type="component" value="Chromosome 2"/>
</dbReference>
<dbReference type="Gramene" id="PRQ47256">
    <property type="protein sequence ID" value="PRQ47256"/>
    <property type="gene ID" value="RchiOBHm_Chr2g0097701"/>
</dbReference>
<feature type="transmembrane region" description="Helical" evidence="1">
    <location>
        <begin position="78"/>
        <end position="101"/>
    </location>
</feature>
<keyword evidence="1" id="KW-0472">Membrane</keyword>
<gene>
    <name evidence="2" type="ORF">RchiOBHm_Chr2g0097701</name>
</gene>
<dbReference type="EMBL" id="PDCK01000040">
    <property type="protein sequence ID" value="PRQ47256.1"/>
    <property type="molecule type" value="Genomic_DNA"/>
</dbReference>
<organism evidence="2 3">
    <name type="scientific">Rosa chinensis</name>
    <name type="common">China rose</name>
    <dbReference type="NCBI Taxonomy" id="74649"/>
    <lineage>
        <taxon>Eukaryota</taxon>
        <taxon>Viridiplantae</taxon>
        <taxon>Streptophyta</taxon>
        <taxon>Embryophyta</taxon>
        <taxon>Tracheophyta</taxon>
        <taxon>Spermatophyta</taxon>
        <taxon>Magnoliopsida</taxon>
        <taxon>eudicotyledons</taxon>
        <taxon>Gunneridae</taxon>
        <taxon>Pentapetalae</taxon>
        <taxon>rosids</taxon>
        <taxon>fabids</taxon>
        <taxon>Rosales</taxon>
        <taxon>Rosaceae</taxon>
        <taxon>Rosoideae</taxon>
        <taxon>Rosoideae incertae sedis</taxon>
        <taxon>Rosa</taxon>
    </lineage>
</organism>
<dbReference type="STRING" id="74649.A0A2P6RLE4"/>
<comment type="caution">
    <text evidence="2">The sequence shown here is derived from an EMBL/GenBank/DDBJ whole genome shotgun (WGS) entry which is preliminary data.</text>
</comment>
<keyword evidence="1" id="KW-0812">Transmembrane</keyword>
<sequence>MNLPFGLMDELVHDLVASAFAFSLGLGYGNIKNAQGLQVFRFVEQPDSNEKILDQKTKVKFQIMSLKVKAEIDYAPELVNILLFPLYALCGLLSVMWIHFWEIGVPISNWFLMSKRIKVAVERILRIVFLDAEHPTPAHVGEGLVIDEWVLKTVGVVDVKQVDFNGLDKAPTALIF</sequence>
<evidence type="ECO:0000313" key="2">
    <source>
        <dbReference type="EMBL" id="PRQ47256.1"/>
    </source>
</evidence>
<feature type="transmembrane region" description="Helical" evidence="1">
    <location>
        <begin position="12"/>
        <end position="31"/>
    </location>
</feature>
<accession>A0A2P6RLE4</accession>